<dbReference type="InterPro" id="IPR000086">
    <property type="entry name" value="NUDIX_hydrolase_dom"/>
</dbReference>
<dbReference type="Gene3D" id="3.90.79.10">
    <property type="entry name" value="Nucleoside Triphosphate Pyrophosphohydrolase"/>
    <property type="match status" value="1"/>
</dbReference>
<protein>
    <submittedName>
        <fullName evidence="5">NUDIX hydrolase</fullName>
    </submittedName>
</protein>
<dbReference type="PRINTS" id="PR00502">
    <property type="entry name" value="NUDIXFAMILY"/>
</dbReference>
<proteinExistence type="inferred from homology"/>
<evidence type="ECO:0000256" key="2">
    <source>
        <dbReference type="ARBA" id="ARBA00022801"/>
    </source>
</evidence>
<evidence type="ECO:0000313" key="6">
    <source>
        <dbReference type="Proteomes" id="UP000643405"/>
    </source>
</evidence>
<comment type="caution">
    <text evidence="5">The sequence shown here is derived from an EMBL/GenBank/DDBJ whole genome shotgun (WGS) entry which is preliminary data.</text>
</comment>
<gene>
    <name evidence="5" type="ORF">ICI42_14270</name>
</gene>
<dbReference type="PROSITE" id="PS51462">
    <property type="entry name" value="NUDIX"/>
    <property type="match status" value="1"/>
</dbReference>
<dbReference type="Proteomes" id="UP000643405">
    <property type="component" value="Unassembled WGS sequence"/>
</dbReference>
<comment type="cofactor">
    <cofactor evidence="1">
        <name>Mg(2+)</name>
        <dbReference type="ChEBI" id="CHEBI:18420"/>
    </cofactor>
</comment>
<name>A0A8J6TZ82_9HYPH</name>
<dbReference type="RefSeq" id="WP_188165255.1">
    <property type="nucleotide sequence ID" value="NZ_JACVVX010000004.1"/>
</dbReference>
<keyword evidence="2 3" id="KW-0378">Hydrolase</keyword>
<dbReference type="PANTHER" id="PTHR43736">
    <property type="entry name" value="ADP-RIBOSE PYROPHOSPHATASE"/>
    <property type="match status" value="1"/>
</dbReference>
<dbReference type="InterPro" id="IPR020084">
    <property type="entry name" value="NUDIX_hydrolase_CS"/>
</dbReference>
<reference evidence="5" key="1">
    <citation type="submission" date="2020-09" db="EMBL/GenBank/DDBJ databases">
        <title>Genome seq and assembly of Tianweitania sp.</title>
        <authorList>
            <person name="Chhetri G."/>
        </authorList>
    </citation>
    <scope>NUCLEOTIDE SEQUENCE</scope>
    <source>
        <strain evidence="5">Rool2</strain>
    </source>
</reference>
<dbReference type="EMBL" id="JACVVX010000004">
    <property type="protein sequence ID" value="MBD0415824.1"/>
    <property type="molecule type" value="Genomic_DNA"/>
</dbReference>
<accession>A0A8J6TZ82</accession>
<organism evidence="5 6">
    <name type="scientific">Oryzicola mucosus</name>
    <dbReference type="NCBI Taxonomy" id="2767425"/>
    <lineage>
        <taxon>Bacteria</taxon>
        <taxon>Pseudomonadati</taxon>
        <taxon>Pseudomonadota</taxon>
        <taxon>Alphaproteobacteria</taxon>
        <taxon>Hyphomicrobiales</taxon>
        <taxon>Phyllobacteriaceae</taxon>
        <taxon>Oryzicola</taxon>
    </lineage>
</organism>
<evidence type="ECO:0000256" key="1">
    <source>
        <dbReference type="ARBA" id="ARBA00001946"/>
    </source>
</evidence>
<evidence type="ECO:0000313" key="5">
    <source>
        <dbReference type="EMBL" id="MBD0415824.1"/>
    </source>
</evidence>
<dbReference type="SUPFAM" id="SSF55811">
    <property type="entry name" value="Nudix"/>
    <property type="match status" value="1"/>
</dbReference>
<dbReference type="InterPro" id="IPR020476">
    <property type="entry name" value="Nudix_hydrolase"/>
</dbReference>
<feature type="domain" description="Nudix hydrolase" evidence="4">
    <location>
        <begin position="5"/>
        <end position="134"/>
    </location>
</feature>
<evidence type="ECO:0000259" key="4">
    <source>
        <dbReference type="PROSITE" id="PS51462"/>
    </source>
</evidence>
<dbReference type="AlphaFoldDB" id="A0A8J6TZ82"/>
<evidence type="ECO:0000256" key="3">
    <source>
        <dbReference type="RuleBase" id="RU003476"/>
    </source>
</evidence>
<dbReference type="InterPro" id="IPR015797">
    <property type="entry name" value="NUDIX_hydrolase-like_dom_sf"/>
</dbReference>
<comment type="similarity">
    <text evidence="3">Belongs to the Nudix hydrolase family.</text>
</comment>
<dbReference type="Pfam" id="PF00293">
    <property type="entry name" value="NUDIX"/>
    <property type="match status" value="1"/>
</dbReference>
<dbReference type="GO" id="GO:0016787">
    <property type="term" value="F:hydrolase activity"/>
    <property type="evidence" value="ECO:0007669"/>
    <property type="project" value="UniProtKB-KW"/>
</dbReference>
<dbReference type="PROSITE" id="PS00893">
    <property type="entry name" value="NUDIX_BOX"/>
    <property type="match status" value="1"/>
</dbReference>
<sequence>MTTPAEIPAVSVALVRGDTVMLVRRGHAPSKGLYAFPGGRVEQGETLEEAARRELLEETGLETADLRPVREIVIDSRREDQSFFYRLTVFAGNHIGGEPVAGDDADEASFLTMEQMQALPLTDSTLEIVIELLGESSDPAMRLTN</sequence>
<keyword evidence="6" id="KW-1185">Reference proteome</keyword>
<dbReference type="PANTHER" id="PTHR43736:SF1">
    <property type="entry name" value="DIHYDRONEOPTERIN TRIPHOSPHATE DIPHOSPHATASE"/>
    <property type="match status" value="1"/>
</dbReference>
<dbReference type="CDD" id="cd04673">
    <property type="entry name" value="NUDIX_ADPRase"/>
    <property type="match status" value="1"/>
</dbReference>